<protein>
    <submittedName>
        <fullName evidence="3">Uncharacterized protein</fullName>
    </submittedName>
</protein>
<feature type="compositionally biased region" description="Polar residues" evidence="1">
    <location>
        <begin position="45"/>
        <end position="55"/>
    </location>
</feature>
<feature type="region of interest" description="Disordered" evidence="1">
    <location>
        <begin position="69"/>
        <end position="111"/>
    </location>
</feature>
<dbReference type="AlphaFoldDB" id="A0A2S8FRT3"/>
<keyword evidence="2" id="KW-1133">Transmembrane helix</keyword>
<feature type="compositionally biased region" description="Low complexity" evidence="1">
    <location>
        <begin position="69"/>
        <end position="101"/>
    </location>
</feature>
<feature type="compositionally biased region" description="Pro residues" evidence="1">
    <location>
        <begin position="27"/>
        <end position="39"/>
    </location>
</feature>
<evidence type="ECO:0000256" key="1">
    <source>
        <dbReference type="SAM" id="MobiDB-lite"/>
    </source>
</evidence>
<keyword evidence="2" id="KW-0812">Transmembrane</keyword>
<accession>A0A2S8FRT3</accession>
<feature type="compositionally biased region" description="Low complexity" evidence="1">
    <location>
        <begin position="254"/>
        <end position="263"/>
    </location>
</feature>
<reference evidence="3 4" key="1">
    <citation type="submission" date="2018-02" db="EMBL/GenBank/DDBJ databases">
        <title>Comparative genomes isolates from brazilian mangrove.</title>
        <authorList>
            <person name="Araujo J.E."/>
            <person name="Taketani R.G."/>
            <person name="Silva M.C.P."/>
            <person name="Loureco M.V."/>
            <person name="Andreote F.D."/>
        </authorList>
    </citation>
    <scope>NUCLEOTIDE SEQUENCE [LARGE SCALE GENOMIC DNA]</scope>
    <source>
        <strain evidence="3 4">Hex-1 MGV</strain>
    </source>
</reference>
<feature type="compositionally biased region" description="Polar residues" evidence="1">
    <location>
        <begin position="222"/>
        <end position="232"/>
    </location>
</feature>
<comment type="caution">
    <text evidence="3">The sequence shown here is derived from an EMBL/GenBank/DDBJ whole genome shotgun (WGS) entry which is preliminary data.</text>
</comment>
<proteinExistence type="predicted"/>
<evidence type="ECO:0000256" key="2">
    <source>
        <dbReference type="SAM" id="Phobius"/>
    </source>
</evidence>
<evidence type="ECO:0000313" key="3">
    <source>
        <dbReference type="EMBL" id="PQO34888.1"/>
    </source>
</evidence>
<dbReference type="EMBL" id="PUHY01000010">
    <property type="protein sequence ID" value="PQO34888.1"/>
    <property type="molecule type" value="Genomic_DNA"/>
</dbReference>
<dbReference type="Proteomes" id="UP000238322">
    <property type="component" value="Unassembled WGS sequence"/>
</dbReference>
<organism evidence="3 4">
    <name type="scientific">Blastopirellula marina</name>
    <dbReference type="NCBI Taxonomy" id="124"/>
    <lineage>
        <taxon>Bacteria</taxon>
        <taxon>Pseudomonadati</taxon>
        <taxon>Planctomycetota</taxon>
        <taxon>Planctomycetia</taxon>
        <taxon>Pirellulales</taxon>
        <taxon>Pirellulaceae</taxon>
        <taxon>Blastopirellula</taxon>
    </lineage>
</organism>
<feature type="region of interest" description="Disordered" evidence="1">
    <location>
        <begin position="1"/>
        <end position="56"/>
    </location>
</feature>
<evidence type="ECO:0000313" key="4">
    <source>
        <dbReference type="Proteomes" id="UP000238322"/>
    </source>
</evidence>
<gene>
    <name evidence="3" type="ORF">C5Y83_15465</name>
</gene>
<keyword evidence="2" id="KW-0472">Membrane</keyword>
<name>A0A2S8FRT3_9BACT</name>
<feature type="transmembrane region" description="Helical" evidence="2">
    <location>
        <begin position="119"/>
        <end position="141"/>
    </location>
</feature>
<feature type="region of interest" description="Disordered" evidence="1">
    <location>
        <begin position="148"/>
        <end position="264"/>
    </location>
</feature>
<sequence length="687" mass="74077">MVEIAEPGGSTPPSEKAESKAAAVTPPVVPPAEPTPTTPPVAETQDTPPDVSNSDAMFDDIDEMLDTDSSAASVAPPKTVAAATPPVEPAAETTSTAATAPIDGGRFSSDANVGKWRNMALIGGISVMSLATIAVIGYAVLSEGNAPAVPTDDPNTQEVAQAEVPAEKDPVTEETNVEPPKPQETEPSSPDETPDPPTPTDSPSESEEVTDAPTNEEKPDESTNQATDSPMTEENPFLFGDPEDQPKDSPPAEEPAQPDADQPVVAATPKSILELKDDPLYEVFGESFPIFDPDAIEGSANNATPQLAQGNPAVPVAEPPPTPELVPPIQEVDVAARLRDPIVEISLKDMPLNEFTSFVTQMSTAPVTLDPLALAYAEINATKPISIQQSRTSVEGILRAAVHPFGLDVVATDHSARLQITQPLDGHQRTMRLQVDDMASDAKEVADLAYLLTHVVEPMSWNHARGQGLYRVDPDAIMITQNEVAQFKSMIFLEKMRVARGLSPKSKYAPELFAVKLRSDQLEPILQKSVNLQIVVPTPMYKVIDQMEKKTGLDILCDWDSLALNKLGPATPVTVSSTGHTVGEMLVRFCQSWKLEALPINAHTVQLVSRSSVPVMPWLEFYDLSEMNLGKSQATAMINEAERQLSDLRKTGYGEVLYDPISKHLLALLSKEDHQKLQYFLQRKMAP</sequence>